<dbReference type="InterPro" id="IPR037196">
    <property type="entry name" value="HSP90_C"/>
</dbReference>
<evidence type="ECO:0000256" key="2">
    <source>
        <dbReference type="ARBA" id="ARBA00008239"/>
    </source>
</evidence>
<feature type="region of interest" description="Disordered" evidence="9">
    <location>
        <begin position="678"/>
        <end position="702"/>
    </location>
</feature>
<sequence length="702" mass="80419">MGDVETFAFQAEINQLLSLIINTFYSNKEIFLRELISNCSDALDKIRFEGLTDKSKLETQPELYIHIVPDKTNNTLSIVDSGIGMTKADLVNNLGTIARSGTKAFMEALTAGADISMIGQFGVGFYSAYLVAEKVVVYTKHNDDEEYCWESQAGGSFTVRKDASENLGRGTKIVLHLKEDQLEYLEERRIKDLVKKHSEFISYPISLWTEKTTEKEVEDDDEEEDKEDDEEGKVEEIGDEDAEKKEKKTKKVKEVSHEWSLMNKQKPVWMRPPDEITRDEYAAFYKSLTNDWEEHLAVKHFAVEGQLEFKSILFVPKRAPFDLFDGKKKANNIKLYVRRVFIMDNCEEIIPEFLSFVKGVVDSEDLPLNISREMLQQNKILKVIRKNIVKKCIEMFTEIAENKEDYAKFYEAFAKNIKLGVHEDSQNRAKLAELLRYHSTKSGEEMTSLKDYVTRMKENQKDIYYITGETRKAVENSPFIERLKKKGYEVLYMCDPIDEYAVQQLKEYDGKKLVCCTKEGLKLEMSEDEKKQAEEQKAQFESLCRLMKDILGDKVEKVLVSDRVVDSPCVLVTGEYGWSANMERIMKAQALRDNSMSSYMASKKTLEINPNNGIMGELRRRAEADKSDKTVKDLVLLLFETSLLASGFTLDDPNVFASRIHRMIRLGLSIDDDVADLGDDDVDDLPPLEEDDAAAGSMEEVD</sequence>
<dbReference type="SUPFAM" id="SSF110942">
    <property type="entry name" value="HSP90 C-terminal domain"/>
    <property type="match status" value="1"/>
</dbReference>
<comment type="similarity">
    <text evidence="2">Belongs to the heat shock protein 90 family.</text>
</comment>
<evidence type="ECO:0000256" key="7">
    <source>
        <dbReference type="PIRSR" id="PIRSR002583-1"/>
    </source>
</evidence>
<reference evidence="11" key="2">
    <citation type="submission" date="2021-01" db="EMBL/GenBank/DDBJ databases">
        <authorList>
            <person name="Corre E."/>
            <person name="Pelletier E."/>
            <person name="Niang G."/>
            <person name="Scheremetjew M."/>
            <person name="Finn R."/>
            <person name="Kale V."/>
            <person name="Holt S."/>
            <person name="Cochrane G."/>
            <person name="Meng A."/>
            <person name="Brown T."/>
            <person name="Cohen L."/>
        </authorList>
    </citation>
    <scope>NUCLEOTIDE SEQUENCE</scope>
    <source>
        <strain evidence="11">RCC251</strain>
    </source>
</reference>
<protein>
    <submittedName>
        <fullName evidence="12">Heat shock cognate protein 80</fullName>
    </submittedName>
</protein>
<feature type="binding site" evidence="7">
    <location>
        <position position="372"/>
    </location>
    <ligand>
        <name>ATP</name>
        <dbReference type="ChEBI" id="CHEBI:30616"/>
    </ligand>
</feature>
<dbReference type="CDD" id="cd16927">
    <property type="entry name" value="HATPase_Hsp90-like"/>
    <property type="match status" value="1"/>
</dbReference>
<evidence type="ECO:0000256" key="4">
    <source>
        <dbReference type="ARBA" id="ARBA00022741"/>
    </source>
</evidence>
<dbReference type="Pfam" id="PF02518">
    <property type="entry name" value="HATPase_c"/>
    <property type="match status" value="1"/>
</dbReference>
<dbReference type="GO" id="GO:0005524">
    <property type="term" value="F:ATP binding"/>
    <property type="evidence" value="ECO:0007669"/>
    <property type="project" value="UniProtKB-KW"/>
</dbReference>
<evidence type="ECO:0000256" key="3">
    <source>
        <dbReference type="ARBA" id="ARBA00022490"/>
    </source>
</evidence>
<dbReference type="Gene3D" id="1.20.120.790">
    <property type="entry name" value="Heat shock protein 90, C-terminal domain"/>
    <property type="match status" value="1"/>
</dbReference>
<dbReference type="SUPFAM" id="SSF55874">
    <property type="entry name" value="ATPase domain of HSP90 chaperone/DNA topoisomerase II/histidine kinase"/>
    <property type="match status" value="1"/>
</dbReference>
<feature type="binding site" evidence="7">
    <location>
        <begin position="100"/>
        <end position="101"/>
    </location>
    <ligand>
        <name>ATP</name>
        <dbReference type="ChEBI" id="CHEBI:30616"/>
    </ligand>
</feature>
<dbReference type="PROSITE" id="PS00298">
    <property type="entry name" value="HSP90"/>
    <property type="match status" value="1"/>
</dbReference>
<dbReference type="FunFam" id="1.20.120.790:FF:000001">
    <property type="entry name" value="Heat shock protein 90 alpha"/>
    <property type="match status" value="1"/>
</dbReference>
<dbReference type="GO" id="GO:0005737">
    <property type="term" value="C:cytoplasm"/>
    <property type="evidence" value="ECO:0007669"/>
    <property type="project" value="UniProtKB-SubCell"/>
</dbReference>
<dbReference type="Gene3D" id="3.30.230.80">
    <property type="match status" value="1"/>
</dbReference>
<feature type="binding site" evidence="7">
    <location>
        <position position="93"/>
    </location>
    <ligand>
        <name>ATP</name>
        <dbReference type="ChEBI" id="CHEBI:30616"/>
    </ligand>
</feature>
<comment type="subcellular location">
    <subcellularLocation>
        <location evidence="1">Cytoplasm</location>
    </subcellularLocation>
</comment>
<evidence type="ECO:0000256" key="1">
    <source>
        <dbReference type="ARBA" id="ARBA00004496"/>
    </source>
</evidence>
<dbReference type="InterPro" id="IPR003594">
    <property type="entry name" value="HATPase_dom"/>
</dbReference>
<dbReference type="HAMAP" id="MF_00505">
    <property type="entry name" value="HSP90"/>
    <property type="match status" value="1"/>
</dbReference>
<dbReference type="PRINTS" id="PR00775">
    <property type="entry name" value="HEATSHOCK90"/>
</dbReference>
<dbReference type="GO" id="GO:0051082">
    <property type="term" value="F:unfolded protein binding"/>
    <property type="evidence" value="ECO:0007669"/>
    <property type="project" value="InterPro"/>
</dbReference>
<dbReference type="GO" id="GO:0016887">
    <property type="term" value="F:ATP hydrolysis activity"/>
    <property type="evidence" value="ECO:0007669"/>
    <property type="project" value="InterPro"/>
</dbReference>
<keyword evidence="5 7" id="KW-0067">ATP-binding</keyword>
<dbReference type="Gene3D" id="3.30.565.10">
    <property type="entry name" value="Histidine kinase-like ATPase, C-terminal domain"/>
    <property type="match status" value="1"/>
</dbReference>
<dbReference type="NCBIfam" id="NF003555">
    <property type="entry name" value="PRK05218.1"/>
    <property type="match status" value="1"/>
</dbReference>
<dbReference type="AlphaFoldDB" id="A0A6T5WU05"/>
<keyword evidence="4 7" id="KW-0547">Nucleotide-binding</keyword>
<dbReference type="PANTHER" id="PTHR11528">
    <property type="entry name" value="HEAT SHOCK PROTEIN 90 FAMILY MEMBER"/>
    <property type="match status" value="1"/>
</dbReference>
<evidence type="ECO:0000256" key="9">
    <source>
        <dbReference type="SAM" id="MobiDB-lite"/>
    </source>
</evidence>
<reference evidence="12" key="1">
    <citation type="submission" date="2020-10" db="EMBL/GenBank/DDBJ databases">
        <title>Unveiling of a novel bifunctional photoreceptor, Dualchrome1, isolated from a cosmopolitan green alga.</title>
        <authorList>
            <person name="Suzuki S."/>
            <person name="Kawachi M."/>
        </authorList>
    </citation>
    <scope>NUCLEOTIDE SEQUENCE</scope>
    <source>
        <strain evidence="12">NIES 2893</strain>
    </source>
</reference>
<dbReference type="InterPro" id="IPR036890">
    <property type="entry name" value="HATPase_C_sf"/>
</dbReference>
<dbReference type="SMART" id="SM00387">
    <property type="entry name" value="HATPase_c"/>
    <property type="match status" value="1"/>
</dbReference>
<dbReference type="FunFam" id="3.40.50.11260:FF:000001">
    <property type="entry name" value="Heat shock protein 90 alpha"/>
    <property type="match status" value="1"/>
</dbReference>
<dbReference type="InterPro" id="IPR020568">
    <property type="entry name" value="Ribosomal_Su5_D2-typ_SF"/>
</dbReference>
<evidence type="ECO:0000259" key="10">
    <source>
        <dbReference type="SMART" id="SM00387"/>
    </source>
</evidence>
<dbReference type="Gene3D" id="3.40.50.11260">
    <property type="match status" value="1"/>
</dbReference>
<evidence type="ECO:0000313" key="11">
    <source>
        <dbReference type="EMBL" id="CAD8218274.1"/>
    </source>
</evidence>
<dbReference type="InterPro" id="IPR019805">
    <property type="entry name" value="Heat_shock_protein_90_CS"/>
</dbReference>
<dbReference type="EMBL" id="BNJQ01000005">
    <property type="protein sequence ID" value="GHP03344.1"/>
    <property type="molecule type" value="Genomic_DNA"/>
</dbReference>
<feature type="binding site" evidence="7">
    <location>
        <position position="34"/>
    </location>
    <ligand>
        <name>ATP</name>
        <dbReference type="ChEBI" id="CHEBI:30616"/>
    </ligand>
</feature>
<dbReference type="Proteomes" id="UP000660262">
    <property type="component" value="Unassembled WGS sequence"/>
</dbReference>
<dbReference type="PIRSF" id="PIRSF002583">
    <property type="entry name" value="Hsp90"/>
    <property type="match status" value="1"/>
</dbReference>
<evidence type="ECO:0000256" key="5">
    <source>
        <dbReference type="ARBA" id="ARBA00022840"/>
    </source>
</evidence>
<dbReference type="Pfam" id="PF00183">
    <property type="entry name" value="HSP90"/>
    <property type="match status" value="1"/>
</dbReference>
<feature type="compositionally biased region" description="Acidic residues" evidence="9">
    <location>
        <begin position="216"/>
        <end position="241"/>
    </location>
</feature>
<keyword evidence="6" id="KW-0143">Chaperone</keyword>
<dbReference type="FunFam" id="3.30.565.10:FF:000012">
    <property type="entry name" value="Heat shock cognate protein"/>
    <property type="match status" value="1"/>
</dbReference>
<dbReference type="EMBL" id="HBDW01002459">
    <property type="protein sequence ID" value="CAD8218274.1"/>
    <property type="molecule type" value="Transcribed_RNA"/>
</dbReference>
<feature type="binding site" evidence="7">
    <location>
        <position position="171"/>
    </location>
    <ligand>
        <name>ATP</name>
        <dbReference type="ChEBI" id="CHEBI:30616"/>
    </ligand>
</feature>
<dbReference type="FunFam" id="3.30.230.80:FF:000001">
    <property type="entry name" value="Heat shock protein 90 alpha"/>
    <property type="match status" value="1"/>
</dbReference>
<keyword evidence="13" id="KW-1185">Reference proteome</keyword>
<proteinExistence type="inferred from homology"/>
<gene>
    <name evidence="11" type="ORF">PPRO1472_LOCUS1717</name>
    <name evidence="12" type="ORF">PPROV_000209900</name>
</gene>
<evidence type="ECO:0000313" key="13">
    <source>
        <dbReference type="Proteomes" id="UP000660262"/>
    </source>
</evidence>
<evidence type="ECO:0000313" key="12">
    <source>
        <dbReference type="EMBL" id="GHP03344.1"/>
    </source>
</evidence>
<feature type="binding site" evidence="7">
    <location>
        <position position="85"/>
    </location>
    <ligand>
        <name>ATP</name>
        <dbReference type="ChEBI" id="CHEBI:30616"/>
    </ligand>
</feature>
<feature type="coiled-coil region" evidence="8">
    <location>
        <begin position="516"/>
        <end position="543"/>
    </location>
</feature>
<feature type="region of interest" description="Disordered" evidence="9">
    <location>
        <begin position="212"/>
        <end position="249"/>
    </location>
</feature>
<evidence type="ECO:0000256" key="8">
    <source>
        <dbReference type="SAM" id="Coils"/>
    </source>
</evidence>
<keyword evidence="3" id="KW-0963">Cytoplasm</keyword>
<dbReference type="SUPFAM" id="SSF54211">
    <property type="entry name" value="Ribosomal protein S5 domain 2-like"/>
    <property type="match status" value="1"/>
</dbReference>
<name>A0A6T5WU05_9CHLO</name>
<evidence type="ECO:0000256" key="6">
    <source>
        <dbReference type="ARBA" id="ARBA00023186"/>
    </source>
</evidence>
<dbReference type="OrthoDB" id="28737at2759"/>
<keyword evidence="12" id="KW-0346">Stress response</keyword>
<organism evidence="11">
    <name type="scientific">Pycnococcus provasolii</name>
    <dbReference type="NCBI Taxonomy" id="41880"/>
    <lineage>
        <taxon>Eukaryota</taxon>
        <taxon>Viridiplantae</taxon>
        <taxon>Chlorophyta</taxon>
        <taxon>Pseudoscourfieldiophyceae</taxon>
        <taxon>Pseudoscourfieldiales</taxon>
        <taxon>Pycnococcaceae</taxon>
        <taxon>Pycnococcus</taxon>
    </lineage>
</organism>
<dbReference type="InterPro" id="IPR020575">
    <property type="entry name" value="Hsp90_N"/>
</dbReference>
<feature type="domain" description="Histidine kinase/HSP90-like ATPase" evidence="10">
    <location>
        <begin position="27"/>
        <end position="181"/>
    </location>
</feature>
<feature type="binding site" evidence="7">
    <location>
        <position position="80"/>
    </location>
    <ligand>
        <name>ATP</name>
        <dbReference type="ChEBI" id="CHEBI:30616"/>
    </ligand>
</feature>
<feature type="binding site" evidence="7">
    <location>
        <position position="38"/>
    </location>
    <ligand>
        <name>ATP</name>
        <dbReference type="ChEBI" id="CHEBI:30616"/>
    </ligand>
</feature>
<dbReference type="InterPro" id="IPR001404">
    <property type="entry name" value="Hsp90_fam"/>
</dbReference>
<keyword evidence="8" id="KW-0175">Coiled coil</keyword>
<accession>A0A6T5WU05</accession>
<feature type="binding site" evidence="7">
    <location>
        <begin position="120"/>
        <end position="125"/>
    </location>
    <ligand>
        <name>ATP</name>
        <dbReference type="ChEBI" id="CHEBI:30616"/>
    </ligand>
</feature>
<dbReference type="GO" id="GO:0140662">
    <property type="term" value="F:ATP-dependent protein folding chaperone"/>
    <property type="evidence" value="ECO:0007669"/>
    <property type="project" value="InterPro"/>
</dbReference>